<sequence length="53" mass="5617">MDVDAPCVYHVTTLARQLAETVAGGAAPLPEYAVFALYHALQAVQAAPLDYVD</sequence>
<gene>
    <name evidence="1" type="ORF">GGX14DRAFT_579831</name>
</gene>
<reference evidence="1" key="1">
    <citation type="submission" date="2023-03" db="EMBL/GenBank/DDBJ databases">
        <title>Massive genome expansion in bonnet fungi (Mycena s.s.) driven by repeated elements and novel gene families across ecological guilds.</title>
        <authorList>
            <consortium name="Lawrence Berkeley National Laboratory"/>
            <person name="Harder C.B."/>
            <person name="Miyauchi S."/>
            <person name="Viragh M."/>
            <person name="Kuo A."/>
            <person name="Thoen E."/>
            <person name="Andreopoulos B."/>
            <person name="Lu D."/>
            <person name="Skrede I."/>
            <person name="Drula E."/>
            <person name="Henrissat B."/>
            <person name="Morin E."/>
            <person name="Kohler A."/>
            <person name="Barry K."/>
            <person name="LaButti K."/>
            <person name="Morin E."/>
            <person name="Salamov A."/>
            <person name="Lipzen A."/>
            <person name="Mereny Z."/>
            <person name="Hegedus B."/>
            <person name="Baldrian P."/>
            <person name="Stursova M."/>
            <person name="Weitz H."/>
            <person name="Taylor A."/>
            <person name="Grigoriev I.V."/>
            <person name="Nagy L.G."/>
            <person name="Martin F."/>
            <person name="Kauserud H."/>
        </authorList>
    </citation>
    <scope>NUCLEOTIDE SEQUENCE</scope>
    <source>
        <strain evidence="1">9144</strain>
    </source>
</reference>
<evidence type="ECO:0000313" key="1">
    <source>
        <dbReference type="EMBL" id="KAJ7190453.1"/>
    </source>
</evidence>
<organism evidence="1 2">
    <name type="scientific">Mycena pura</name>
    <dbReference type="NCBI Taxonomy" id="153505"/>
    <lineage>
        <taxon>Eukaryota</taxon>
        <taxon>Fungi</taxon>
        <taxon>Dikarya</taxon>
        <taxon>Basidiomycota</taxon>
        <taxon>Agaricomycotina</taxon>
        <taxon>Agaricomycetes</taxon>
        <taxon>Agaricomycetidae</taxon>
        <taxon>Agaricales</taxon>
        <taxon>Marasmiineae</taxon>
        <taxon>Mycenaceae</taxon>
        <taxon>Mycena</taxon>
    </lineage>
</organism>
<accession>A0AAD6UML1</accession>
<comment type="caution">
    <text evidence="1">The sequence shown here is derived from an EMBL/GenBank/DDBJ whole genome shotgun (WGS) entry which is preliminary data.</text>
</comment>
<name>A0AAD6UML1_9AGAR</name>
<proteinExistence type="predicted"/>
<dbReference type="AlphaFoldDB" id="A0AAD6UML1"/>
<evidence type="ECO:0000313" key="2">
    <source>
        <dbReference type="Proteomes" id="UP001219525"/>
    </source>
</evidence>
<protein>
    <submittedName>
        <fullName evidence="1">Uncharacterized protein</fullName>
    </submittedName>
</protein>
<dbReference type="Proteomes" id="UP001219525">
    <property type="component" value="Unassembled WGS sequence"/>
</dbReference>
<keyword evidence="2" id="KW-1185">Reference proteome</keyword>
<dbReference type="EMBL" id="JARJCW010000149">
    <property type="protein sequence ID" value="KAJ7190453.1"/>
    <property type="molecule type" value="Genomic_DNA"/>
</dbReference>